<evidence type="ECO:0000313" key="1">
    <source>
        <dbReference type="EMBL" id="KAF9644613.1"/>
    </source>
</evidence>
<name>A0ACB6Z5H6_THEGA</name>
<reference evidence="1" key="2">
    <citation type="journal article" date="2020" name="Nat. Commun.">
        <title>Large-scale genome sequencing of mycorrhizal fungi provides insights into the early evolution of symbiotic traits.</title>
        <authorList>
            <person name="Miyauchi S."/>
            <person name="Kiss E."/>
            <person name="Kuo A."/>
            <person name="Drula E."/>
            <person name="Kohler A."/>
            <person name="Sanchez-Garcia M."/>
            <person name="Morin E."/>
            <person name="Andreopoulos B."/>
            <person name="Barry K.W."/>
            <person name="Bonito G."/>
            <person name="Buee M."/>
            <person name="Carver A."/>
            <person name="Chen C."/>
            <person name="Cichocki N."/>
            <person name="Clum A."/>
            <person name="Culley D."/>
            <person name="Crous P.W."/>
            <person name="Fauchery L."/>
            <person name="Girlanda M."/>
            <person name="Hayes R.D."/>
            <person name="Keri Z."/>
            <person name="LaButti K."/>
            <person name="Lipzen A."/>
            <person name="Lombard V."/>
            <person name="Magnuson J."/>
            <person name="Maillard F."/>
            <person name="Murat C."/>
            <person name="Nolan M."/>
            <person name="Ohm R.A."/>
            <person name="Pangilinan J."/>
            <person name="Pereira M.F."/>
            <person name="Perotto S."/>
            <person name="Peter M."/>
            <person name="Pfister S."/>
            <person name="Riley R."/>
            <person name="Sitrit Y."/>
            <person name="Stielow J.B."/>
            <person name="Szollosi G."/>
            <person name="Zifcakova L."/>
            <person name="Stursova M."/>
            <person name="Spatafora J.W."/>
            <person name="Tedersoo L."/>
            <person name="Vaario L.M."/>
            <person name="Yamada A."/>
            <person name="Yan M."/>
            <person name="Wang P."/>
            <person name="Xu J."/>
            <person name="Bruns T."/>
            <person name="Baldrian P."/>
            <person name="Vilgalys R."/>
            <person name="Dunand C."/>
            <person name="Henrissat B."/>
            <person name="Grigoriev I.V."/>
            <person name="Hibbett D."/>
            <person name="Nagy L.G."/>
            <person name="Martin F.M."/>
        </authorList>
    </citation>
    <scope>NUCLEOTIDE SEQUENCE</scope>
    <source>
        <strain evidence="1">P2</strain>
    </source>
</reference>
<sequence>MAKKPPTAKILAPATNYYLTLYNTLSCLCWGYVLVMTCLHLTDVPLPEILNPTSEGAFSFQALVEYTHELVEECIKEVKALLTSSNNAVIATIIPPQLFDIYIRMTTTYDIVGGAVVIVQTAAALEIVHSISGLVKSPLPTTVIQVYSRLFLVWGITQKYEQSRNNPLYSTMILAWSMTEAIRYAFYALSLARGSVPGVLVYLRYSTFYLLYPLGASSEALLILSSLPTTNPLGGFKNGSWNTWDYFRGVMFVVWWPGLLVMMSHMVKQRRKVYGRSTGSTKIKSS</sequence>
<dbReference type="EMBL" id="MU118128">
    <property type="protein sequence ID" value="KAF9644613.1"/>
    <property type="molecule type" value="Genomic_DNA"/>
</dbReference>
<dbReference type="Proteomes" id="UP000886501">
    <property type="component" value="Unassembled WGS sequence"/>
</dbReference>
<comment type="caution">
    <text evidence="1">The sequence shown here is derived from an EMBL/GenBank/DDBJ whole genome shotgun (WGS) entry which is preliminary data.</text>
</comment>
<proteinExistence type="predicted"/>
<reference evidence="1" key="1">
    <citation type="submission" date="2019-10" db="EMBL/GenBank/DDBJ databases">
        <authorList>
            <consortium name="DOE Joint Genome Institute"/>
            <person name="Kuo A."/>
            <person name="Miyauchi S."/>
            <person name="Kiss E."/>
            <person name="Drula E."/>
            <person name="Kohler A."/>
            <person name="Sanchez-Garcia M."/>
            <person name="Andreopoulos B."/>
            <person name="Barry K.W."/>
            <person name="Bonito G."/>
            <person name="Buee M."/>
            <person name="Carver A."/>
            <person name="Chen C."/>
            <person name="Cichocki N."/>
            <person name="Clum A."/>
            <person name="Culley D."/>
            <person name="Crous P.W."/>
            <person name="Fauchery L."/>
            <person name="Girlanda M."/>
            <person name="Hayes R."/>
            <person name="Keri Z."/>
            <person name="Labutti K."/>
            <person name="Lipzen A."/>
            <person name="Lombard V."/>
            <person name="Magnuson J."/>
            <person name="Maillard F."/>
            <person name="Morin E."/>
            <person name="Murat C."/>
            <person name="Nolan M."/>
            <person name="Ohm R."/>
            <person name="Pangilinan J."/>
            <person name="Pereira M."/>
            <person name="Perotto S."/>
            <person name="Peter M."/>
            <person name="Riley R."/>
            <person name="Sitrit Y."/>
            <person name="Stielow B."/>
            <person name="Szollosi G."/>
            <person name="Zifcakova L."/>
            <person name="Stursova M."/>
            <person name="Spatafora J.W."/>
            <person name="Tedersoo L."/>
            <person name="Vaario L.-M."/>
            <person name="Yamada A."/>
            <person name="Yan M."/>
            <person name="Wang P."/>
            <person name="Xu J."/>
            <person name="Bruns T."/>
            <person name="Baldrian P."/>
            <person name="Vilgalys R."/>
            <person name="Henrissat B."/>
            <person name="Grigoriev I.V."/>
            <person name="Hibbett D."/>
            <person name="Nagy L.G."/>
            <person name="Martin F.M."/>
        </authorList>
    </citation>
    <scope>NUCLEOTIDE SEQUENCE</scope>
    <source>
        <strain evidence="1">P2</strain>
    </source>
</reference>
<evidence type="ECO:0000313" key="2">
    <source>
        <dbReference type="Proteomes" id="UP000886501"/>
    </source>
</evidence>
<accession>A0ACB6Z5H6</accession>
<keyword evidence="2" id="KW-1185">Reference proteome</keyword>
<organism evidence="1 2">
    <name type="scientific">Thelephora ganbajun</name>
    <name type="common">Ganba fungus</name>
    <dbReference type="NCBI Taxonomy" id="370292"/>
    <lineage>
        <taxon>Eukaryota</taxon>
        <taxon>Fungi</taxon>
        <taxon>Dikarya</taxon>
        <taxon>Basidiomycota</taxon>
        <taxon>Agaricomycotina</taxon>
        <taxon>Agaricomycetes</taxon>
        <taxon>Thelephorales</taxon>
        <taxon>Thelephoraceae</taxon>
        <taxon>Thelephora</taxon>
    </lineage>
</organism>
<gene>
    <name evidence="1" type="ORF">BDM02DRAFT_3121619</name>
</gene>
<protein>
    <submittedName>
        <fullName evidence="1">PTPLA-domain-containing protein</fullName>
    </submittedName>
</protein>